<keyword evidence="3 6" id="KW-1133">Transmembrane helix</keyword>
<feature type="transmembrane region" description="Helical" evidence="6">
    <location>
        <begin position="120"/>
        <end position="139"/>
    </location>
</feature>
<dbReference type="SUPFAM" id="SSF103481">
    <property type="entry name" value="Multidrug resistance efflux transporter EmrE"/>
    <property type="match status" value="1"/>
</dbReference>
<feature type="region of interest" description="Disordered" evidence="5">
    <location>
        <begin position="1"/>
        <end position="57"/>
    </location>
</feature>
<dbReference type="GO" id="GO:0015095">
    <property type="term" value="F:magnesium ion transmembrane transporter activity"/>
    <property type="evidence" value="ECO:0007669"/>
    <property type="project" value="InterPro"/>
</dbReference>
<feature type="transmembrane region" description="Helical" evidence="6">
    <location>
        <begin position="177"/>
        <end position="200"/>
    </location>
</feature>
<dbReference type="GO" id="GO:0016020">
    <property type="term" value="C:membrane"/>
    <property type="evidence" value="ECO:0007669"/>
    <property type="project" value="UniProtKB-SubCell"/>
</dbReference>
<protein>
    <submittedName>
        <fullName evidence="7">Uncharacterized protein</fullName>
    </submittedName>
</protein>
<evidence type="ECO:0000256" key="3">
    <source>
        <dbReference type="ARBA" id="ARBA00022989"/>
    </source>
</evidence>
<evidence type="ECO:0000313" key="7">
    <source>
        <dbReference type="EMBL" id="EJT52988.1"/>
    </source>
</evidence>
<feature type="transmembrane region" description="Helical" evidence="6">
    <location>
        <begin position="148"/>
        <end position="165"/>
    </location>
</feature>
<comment type="caution">
    <text evidence="7">The sequence shown here is derived from an EMBL/GenBank/DDBJ whole genome shotgun (WGS) entry which is preliminary data.</text>
</comment>
<dbReference type="Proteomes" id="UP000002748">
    <property type="component" value="Unassembled WGS sequence"/>
</dbReference>
<keyword evidence="2 6" id="KW-0812">Transmembrane</keyword>
<comment type="subcellular location">
    <subcellularLocation>
        <location evidence="1">Membrane</location>
        <topology evidence="1">Multi-pass membrane protein</topology>
    </subcellularLocation>
</comment>
<dbReference type="KEGG" id="tasa:A1Q1_00302"/>
<dbReference type="Pfam" id="PF05653">
    <property type="entry name" value="Mg_trans_NIPA"/>
    <property type="match status" value="1"/>
</dbReference>
<dbReference type="PANTHER" id="PTHR12570">
    <property type="match status" value="1"/>
</dbReference>
<sequence length="415" mass="45203">MCRQYPHFAGLKLAHQRQDSSRPSTPGRKSSTPSPAPLAPVTPLASPLAHRGRSDSQPFETYEVELAEPTTDDDEPHSPRGVDGEGDYLRSKLWWAGLGLMGLGETGNFLSYGFAPASVVAPLGTVALIANCFFAPLILRESFTRRNVLGMTLAIVGAVTVVWSATDSKPRMSPDELLAAVLAPAFLIYTGLNILLLVPLTILSGTQYGARWIGIDVGTCALYGGYTVMATKALSSLLSAVFLKAFAYPIAWVAVVVLVVTSVLQIKYLNRALMRFESKVTKKNANFCQLCLWHRYNLSWRVLPHEPGRPRLGIEYALPYARPAECGRGDALVVRWSVEYRAPLIAAATNTSCRATTCASAQAERWQPDPPPHQPGRASPHLLSAKYASHAPAQWTRAERLGRGRRISSVVPCII</sequence>
<dbReference type="InterPro" id="IPR008521">
    <property type="entry name" value="Mg_trans_NIPA"/>
</dbReference>
<evidence type="ECO:0000256" key="2">
    <source>
        <dbReference type="ARBA" id="ARBA00022692"/>
    </source>
</evidence>
<name>J8QGZ1_TRIAS</name>
<evidence type="ECO:0000256" key="4">
    <source>
        <dbReference type="ARBA" id="ARBA00023136"/>
    </source>
</evidence>
<dbReference type="AlphaFoldDB" id="J8QGZ1"/>
<keyword evidence="4 6" id="KW-0472">Membrane</keyword>
<gene>
    <name evidence="7" type="ORF">A1Q1_00302</name>
</gene>
<dbReference type="InterPro" id="IPR037185">
    <property type="entry name" value="EmrE-like"/>
</dbReference>
<dbReference type="VEuPathDB" id="FungiDB:A1Q1_00302"/>
<feature type="transmembrane region" description="Helical" evidence="6">
    <location>
        <begin position="212"/>
        <end position="234"/>
    </location>
</feature>
<dbReference type="HOGENOM" id="CLU_055000_0_0_1"/>
<proteinExistence type="predicted"/>
<dbReference type="OrthoDB" id="165382at2759"/>
<dbReference type="EMBL" id="ALBS01000010">
    <property type="protein sequence ID" value="EJT52988.1"/>
    <property type="molecule type" value="Genomic_DNA"/>
</dbReference>
<feature type="transmembrane region" description="Helical" evidence="6">
    <location>
        <begin position="246"/>
        <end position="269"/>
    </location>
</feature>
<reference evidence="7 8" key="1">
    <citation type="journal article" date="2012" name="Eukaryot. Cell">
        <title>Draft genome sequence of CBS 2479, the standard type strain of Trichosporon asahii.</title>
        <authorList>
            <person name="Yang R.Y."/>
            <person name="Li H.T."/>
            <person name="Zhu H."/>
            <person name="Zhou G.P."/>
            <person name="Wang M."/>
            <person name="Wang L."/>
        </authorList>
    </citation>
    <scope>NUCLEOTIDE SEQUENCE [LARGE SCALE GENOMIC DNA]</scope>
    <source>
        <strain evidence="8">ATCC 90039 / CBS 2479 / JCM 2466 / KCTC 7840 / NCYC 2677 / UAMH 7654</strain>
    </source>
</reference>
<accession>J8QGZ1</accession>
<dbReference type="RefSeq" id="XP_014184475.1">
    <property type="nucleotide sequence ID" value="XM_014329000.1"/>
</dbReference>
<organism evidence="7 8">
    <name type="scientific">Trichosporon asahii var. asahii (strain ATCC 90039 / CBS 2479 / JCM 2466 / KCTC 7840 / NBRC 103889/ NCYC 2677 / UAMH 7654)</name>
    <name type="common">Yeast</name>
    <dbReference type="NCBI Taxonomy" id="1186058"/>
    <lineage>
        <taxon>Eukaryota</taxon>
        <taxon>Fungi</taxon>
        <taxon>Dikarya</taxon>
        <taxon>Basidiomycota</taxon>
        <taxon>Agaricomycotina</taxon>
        <taxon>Tremellomycetes</taxon>
        <taxon>Trichosporonales</taxon>
        <taxon>Trichosporonaceae</taxon>
        <taxon>Trichosporon</taxon>
    </lineage>
</organism>
<feature type="compositionally biased region" description="Polar residues" evidence="5">
    <location>
        <begin position="21"/>
        <end position="33"/>
    </location>
</feature>
<evidence type="ECO:0000256" key="5">
    <source>
        <dbReference type="SAM" id="MobiDB-lite"/>
    </source>
</evidence>
<evidence type="ECO:0000313" key="8">
    <source>
        <dbReference type="Proteomes" id="UP000002748"/>
    </source>
</evidence>
<evidence type="ECO:0000256" key="6">
    <source>
        <dbReference type="SAM" id="Phobius"/>
    </source>
</evidence>
<evidence type="ECO:0000256" key="1">
    <source>
        <dbReference type="ARBA" id="ARBA00004141"/>
    </source>
</evidence>
<dbReference type="PANTHER" id="PTHR12570:SF65">
    <property type="entry name" value="MAGNESIUM TRANSPORTER NIPA9-RELATED"/>
    <property type="match status" value="1"/>
</dbReference>
<dbReference type="GeneID" id="25983816"/>